<protein>
    <submittedName>
        <fullName evidence="1 2">Uncharacterized protein</fullName>
    </submittedName>
</protein>
<evidence type="ECO:0000313" key="2">
    <source>
        <dbReference type="EnsemblMetazoa" id="ISCW011245-PA"/>
    </source>
</evidence>
<name>B7Q7F5_IXOSC</name>
<dbReference type="PaxDb" id="6945-B7Q7F5"/>
<proteinExistence type="evidence at protein level"/>
<sequence>MKQGKRHGQRAAAWRVLERLLRLLVDQPDQAKEAANLIPALMEKICVEVSAQDREVGGLFWRGPPSCSASRELPSTNWCQKNYPLDAE</sequence>
<evidence type="ECO:0000313" key="1">
    <source>
        <dbReference type="EMBL" id="EEC14777.1"/>
    </source>
</evidence>
<accession>B7Q7F5</accession>
<dbReference type="VEuPathDB" id="VectorBase:ISCW011245"/>
<dbReference type="EnsemblMetazoa" id="ISCW011245-RA">
    <property type="protein sequence ID" value="ISCW011245-PA"/>
    <property type="gene ID" value="ISCW011245"/>
</dbReference>
<evidence type="ECO:0007829" key="4">
    <source>
        <dbReference type="PeptideAtlas" id="B7Q7F5"/>
    </source>
</evidence>
<keyword evidence="3" id="KW-1185">Reference proteome</keyword>
<dbReference type="OrthoDB" id="6498010at2759"/>
<organism>
    <name type="scientific">Ixodes scapularis</name>
    <name type="common">Black-legged tick</name>
    <name type="synonym">Deer tick</name>
    <dbReference type="NCBI Taxonomy" id="6945"/>
    <lineage>
        <taxon>Eukaryota</taxon>
        <taxon>Metazoa</taxon>
        <taxon>Ecdysozoa</taxon>
        <taxon>Arthropoda</taxon>
        <taxon>Chelicerata</taxon>
        <taxon>Arachnida</taxon>
        <taxon>Acari</taxon>
        <taxon>Parasitiformes</taxon>
        <taxon>Ixodida</taxon>
        <taxon>Ixodoidea</taxon>
        <taxon>Ixodidae</taxon>
        <taxon>Ixodinae</taxon>
        <taxon>Ixodes</taxon>
    </lineage>
</organism>
<dbReference type="Proteomes" id="UP000001555">
    <property type="component" value="Unassembled WGS sequence"/>
</dbReference>
<dbReference type="VEuPathDB" id="VectorBase:ISCP_026267"/>
<dbReference type="EMBL" id="DS874568">
    <property type="protein sequence ID" value="EEC14777.1"/>
    <property type="molecule type" value="Genomic_DNA"/>
</dbReference>
<reference evidence="1 3" key="1">
    <citation type="submission" date="2008-03" db="EMBL/GenBank/DDBJ databases">
        <title>Annotation of Ixodes scapularis.</title>
        <authorList>
            <consortium name="Ixodes scapularis Genome Project Consortium"/>
            <person name="Caler E."/>
            <person name="Hannick L.I."/>
            <person name="Bidwell S."/>
            <person name="Joardar V."/>
            <person name="Thiagarajan M."/>
            <person name="Amedeo P."/>
            <person name="Galinsky K.J."/>
            <person name="Schobel S."/>
            <person name="Inman J."/>
            <person name="Hostetler J."/>
            <person name="Miller J."/>
            <person name="Hammond M."/>
            <person name="Megy K."/>
            <person name="Lawson D."/>
            <person name="Kodira C."/>
            <person name="Sutton G."/>
            <person name="Meyer J."/>
            <person name="Hill C.A."/>
            <person name="Birren B."/>
            <person name="Nene V."/>
            <person name="Collins F."/>
            <person name="Alarcon-Chaidez F."/>
            <person name="Wikel S."/>
            <person name="Strausberg R."/>
        </authorList>
    </citation>
    <scope>NUCLEOTIDE SEQUENCE [LARGE SCALE GENOMIC DNA]</scope>
    <source>
        <strain evidence="3">Wikel</strain>
        <strain evidence="1">Wikel colony</strain>
    </source>
</reference>
<dbReference type="HOGENOM" id="CLU_2471566_0_0_1"/>
<reference evidence="2" key="2">
    <citation type="submission" date="2020-05" db="UniProtKB">
        <authorList>
            <consortium name="EnsemblMetazoa"/>
        </authorList>
    </citation>
    <scope>IDENTIFICATION</scope>
    <source>
        <strain evidence="2">wikel</strain>
    </source>
</reference>
<dbReference type="AlphaFoldDB" id="B7Q7F5"/>
<gene>
    <name evidence="1" type="ORF">IscW_ISCW011245</name>
</gene>
<dbReference type="InParanoid" id="B7Q7F5"/>
<keyword evidence="4" id="KW-1267">Proteomics identification</keyword>
<dbReference type="EMBL" id="ABJB010669069">
    <property type="status" value="NOT_ANNOTATED_CDS"/>
    <property type="molecule type" value="Genomic_DNA"/>
</dbReference>
<evidence type="ECO:0000313" key="3">
    <source>
        <dbReference type="Proteomes" id="UP000001555"/>
    </source>
</evidence>
<dbReference type="VEuPathDB" id="VectorBase:ISCI011245"/>